<evidence type="ECO:0000313" key="1">
    <source>
        <dbReference type="EMBL" id="CDW32581.1"/>
    </source>
</evidence>
<protein>
    <submittedName>
        <fullName evidence="1">Uncharacterized protein</fullName>
    </submittedName>
</protein>
<accession>A0A0K2U4E4</accession>
<sequence length="88" mass="9931">MAKTADVVFCYGVQILAQIGFEGIGVLMTDTVGLPSTCTGSWHQVVERREVGFGKCQKRKEFRRRTQETNSQLIQKSLTTEEMGFFHS</sequence>
<proteinExistence type="predicted"/>
<dbReference type="AlphaFoldDB" id="A0A0K2U4E4"/>
<organism evidence="1">
    <name type="scientific">Lepeophtheirus salmonis</name>
    <name type="common">Salmon louse</name>
    <name type="synonym">Caligus salmonis</name>
    <dbReference type="NCBI Taxonomy" id="72036"/>
    <lineage>
        <taxon>Eukaryota</taxon>
        <taxon>Metazoa</taxon>
        <taxon>Ecdysozoa</taxon>
        <taxon>Arthropoda</taxon>
        <taxon>Crustacea</taxon>
        <taxon>Multicrustacea</taxon>
        <taxon>Hexanauplia</taxon>
        <taxon>Copepoda</taxon>
        <taxon>Siphonostomatoida</taxon>
        <taxon>Caligidae</taxon>
        <taxon>Lepeophtheirus</taxon>
    </lineage>
</organism>
<reference evidence="1" key="1">
    <citation type="submission" date="2014-05" db="EMBL/GenBank/DDBJ databases">
        <authorList>
            <person name="Chronopoulou M."/>
        </authorList>
    </citation>
    <scope>NUCLEOTIDE SEQUENCE</scope>
    <source>
        <tissue evidence="1">Whole organism</tissue>
    </source>
</reference>
<name>A0A0K2U4E4_LEPSM</name>
<dbReference type="EMBL" id="HACA01015220">
    <property type="protein sequence ID" value="CDW32581.1"/>
    <property type="molecule type" value="Transcribed_RNA"/>
</dbReference>